<dbReference type="RefSeq" id="WP_136370881.1">
    <property type="nucleotide sequence ID" value="NZ_SSOB01000019.1"/>
</dbReference>
<dbReference type="Pfam" id="PF13411">
    <property type="entry name" value="MerR_1"/>
    <property type="match status" value="1"/>
</dbReference>
<proteinExistence type="predicted"/>
<comment type="caution">
    <text evidence="5">The sequence shown here is derived from an EMBL/GenBank/DDBJ whole genome shotgun (WGS) entry which is preliminary data.</text>
</comment>
<organism evidence="5 6">
    <name type="scientific">Cohnella fermenti</name>
    <dbReference type="NCBI Taxonomy" id="2565925"/>
    <lineage>
        <taxon>Bacteria</taxon>
        <taxon>Bacillati</taxon>
        <taxon>Bacillota</taxon>
        <taxon>Bacilli</taxon>
        <taxon>Bacillales</taxon>
        <taxon>Paenibacillaceae</taxon>
        <taxon>Cohnella</taxon>
    </lineage>
</organism>
<dbReference type="SMART" id="SM00422">
    <property type="entry name" value="HTH_MERR"/>
    <property type="match status" value="1"/>
</dbReference>
<sequence>MKIQQLADLMGLTPHTIRFYEKEGLLDSRHIQREKNNYRNYSDEAIERLKLIKKFQGIGCSLAELKTILQDHDSNERTNQEVIEWIVQKINEIERKKDEYDHMLVTLNWMLTYRKLLTENPPQAEAMMAELRIRMGQQ</sequence>
<dbReference type="InterPro" id="IPR047057">
    <property type="entry name" value="MerR_fam"/>
</dbReference>
<keyword evidence="6" id="KW-1185">Reference proteome</keyword>
<feature type="domain" description="HTH merR-type" evidence="4">
    <location>
        <begin position="1"/>
        <end position="71"/>
    </location>
</feature>
<evidence type="ECO:0000313" key="5">
    <source>
        <dbReference type="EMBL" id="THF77581.1"/>
    </source>
</evidence>
<name>A0A4S4BRG8_9BACL</name>
<dbReference type="EMBL" id="SSOB01000019">
    <property type="protein sequence ID" value="THF77581.1"/>
    <property type="molecule type" value="Genomic_DNA"/>
</dbReference>
<keyword evidence="2" id="KW-0238">DNA-binding</keyword>
<evidence type="ECO:0000256" key="1">
    <source>
        <dbReference type="ARBA" id="ARBA00023015"/>
    </source>
</evidence>
<dbReference type="InterPro" id="IPR000551">
    <property type="entry name" value="MerR-type_HTH_dom"/>
</dbReference>
<evidence type="ECO:0000256" key="3">
    <source>
        <dbReference type="ARBA" id="ARBA00023163"/>
    </source>
</evidence>
<evidence type="ECO:0000256" key="2">
    <source>
        <dbReference type="ARBA" id="ARBA00023125"/>
    </source>
</evidence>
<dbReference type="AlphaFoldDB" id="A0A4S4BRG8"/>
<keyword evidence="3" id="KW-0804">Transcription</keyword>
<dbReference type="PANTHER" id="PTHR30204">
    <property type="entry name" value="REDOX-CYCLING DRUG-SENSING TRANSCRIPTIONAL ACTIVATOR SOXR"/>
    <property type="match status" value="1"/>
</dbReference>
<dbReference type="InterPro" id="IPR009061">
    <property type="entry name" value="DNA-bd_dom_put_sf"/>
</dbReference>
<dbReference type="PROSITE" id="PS50937">
    <property type="entry name" value="HTH_MERR_2"/>
    <property type="match status" value="1"/>
</dbReference>
<evidence type="ECO:0000259" key="4">
    <source>
        <dbReference type="PROSITE" id="PS50937"/>
    </source>
</evidence>
<dbReference type="OrthoDB" id="9791488at2"/>
<dbReference type="PANTHER" id="PTHR30204:SF94">
    <property type="entry name" value="HEAVY METAL-DEPENDENT TRANSCRIPTIONAL REGULATOR HI_0293-RELATED"/>
    <property type="match status" value="1"/>
</dbReference>
<protein>
    <submittedName>
        <fullName evidence="5">MerR family transcriptional regulator</fullName>
    </submittedName>
</protein>
<dbReference type="GO" id="GO:0003677">
    <property type="term" value="F:DNA binding"/>
    <property type="evidence" value="ECO:0007669"/>
    <property type="project" value="UniProtKB-KW"/>
</dbReference>
<reference evidence="5 6" key="1">
    <citation type="submission" date="2019-04" db="EMBL/GenBank/DDBJ databases">
        <title>Cohnella sp. nov. isolated from preserved vegetables.</title>
        <authorList>
            <person name="Lin S.-Y."/>
            <person name="Hung M.-H."/>
            <person name="Young C.-C."/>
        </authorList>
    </citation>
    <scope>NUCLEOTIDE SEQUENCE [LARGE SCALE GENOMIC DNA]</scope>
    <source>
        <strain evidence="5 6">CC-MHH1044</strain>
    </source>
</reference>
<accession>A0A4S4BRG8</accession>
<keyword evidence="1" id="KW-0805">Transcription regulation</keyword>
<dbReference type="GO" id="GO:0003700">
    <property type="term" value="F:DNA-binding transcription factor activity"/>
    <property type="evidence" value="ECO:0007669"/>
    <property type="project" value="InterPro"/>
</dbReference>
<dbReference type="Proteomes" id="UP000310636">
    <property type="component" value="Unassembled WGS sequence"/>
</dbReference>
<gene>
    <name evidence="5" type="ORF">E6C55_16320</name>
</gene>
<evidence type="ECO:0000313" key="6">
    <source>
        <dbReference type="Proteomes" id="UP000310636"/>
    </source>
</evidence>
<dbReference type="Gene3D" id="1.10.1660.10">
    <property type="match status" value="1"/>
</dbReference>
<dbReference type="SUPFAM" id="SSF46955">
    <property type="entry name" value="Putative DNA-binding domain"/>
    <property type="match status" value="1"/>
</dbReference>